<evidence type="ECO:0000313" key="3">
    <source>
        <dbReference type="RefSeq" id="XP_065651879.1"/>
    </source>
</evidence>
<dbReference type="Pfam" id="PF13676">
    <property type="entry name" value="TIR_2"/>
    <property type="match status" value="1"/>
</dbReference>
<accession>A0ABM4BRV3</accession>
<dbReference type="PANTHER" id="PTHR46270:SF2">
    <property type="entry name" value="TIR DOMAIN-CONTAINING PROTEIN"/>
    <property type="match status" value="1"/>
</dbReference>
<dbReference type="Proteomes" id="UP001652625">
    <property type="component" value="Chromosome 04"/>
</dbReference>
<dbReference type="PANTHER" id="PTHR46270">
    <property type="entry name" value="ARMADILLO-TYPE FOLD-RELATED"/>
    <property type="match status" value="1"/>
</dbReference>
<keyword evidence="2" id="KW-1185">Reference proteome</keyword>
<feature type="domain" description="TIR" evidence="1">
    <location>
        <begin position="535"/>
        <end position="648"/>
    </location>
</feature>
<reference evidence="3" key="1">
    <citation type="submission" date="2025-08" db="UniProtKB">
        <authorList>
            <consortium name="RefSeq"/>
        </authorList>
    </citation>
    <scope>IDENTIFICATION</scope>
</reference>
<protein>
    <submittedName>
        <fullName evidence="3">Uncharacterized protein LOC101241070</fullName>
    </submittedName>
</protein>
<organism evidence="2 3">
    <name type="scientific">Hydra vulgaris</name>
    <name type="common">Hydra</name>
    <name type="synonym">Hydra attenuata</name>
    <dbReference type="NCBI Taxonomy" id="6087"/>
    <lineage>
        <taxon>Eukaryota</taxon>
        <taxon>Metazoa</taxon>
        <taxon>Cnidaria</taxon>
        <taxon>Hydrozoa</taxon>
        <taxon>Hydroidolina</taxon>
        <taxon>Anthoathecata</taxon>
        <taxon>Aplanulata</taxon>
        <taxon>Hydridae</taxon>
        <taxon>Hydra</taxon>
    </lineage>
</organism>
<dbReference type="SUPFAM" id="SSF52200">
    <property type="entry name" value="Toll/Interleukin receptor TIR domain"/>
    <property type="match status" value="1"/>
</dbReference>
<evidence type="ECO:0000313" key="2">
    <source>
        <dbReference type="Proteomes" id="UP001652625"/>
    </source>
</evidence>
<evidence type="ECO:0000259" key="1">
    <source>
        <dbReference type="Pfam" id="PF13676"/>
    </source>
</evidence>
<gene>
    <name evidence="3" type="primary">LOC101241070</name>
</gene>
<dbReference type="InterPro" id="IPR000157">
    <property type="entry name" value="TIR_dom"/>
</dbReference>
<proteinExistence type="predicted"/>
<dbReference type="InterPro" id="IPR035897">
    <property type="entry name" value="Toll_tir_struct_dom_sf"/>
</dbReference>
<dbReference type="RefSeq" id="XP_065651879.1">
    <property type="nucleotide sequence ID" value="XM_065795807.1"/>
</dbReference>
<dbReference type="GeneID" id="101241070"/>
<name>A0ABM4BRV3_HYDVU</name>
<sequence length="781" mass="88742">MSNTELKQKHIFFLCDDKDSLETVKRLKNELNDRRIRVYYSQENDNVNTDIAQGVENAGLVLVFASPFLESSKKGSKILNYADQIKIPILNVKHFPGFQPKNWLGAILAAAKNVTADVEDILRTILLLGIKETTITLKENEKNQPFPVETPLFTGGTILGNMTAYYFQYEKKNPIDFEFLELHNGKVFGQGDDVVGSFTVAGTYTIKNHKRVLEMEKKYVGKHTVFYNGSIVRKGAEYEVTGLWTIDDESYGDFIMNLFPNKKNHHKNNNEANQFLSHKKKVMLSFANDQKNIAELVSKKLDENGIQTTYVIHDKHKMIKLAAKEARAVVPFMSLSYEESAELKQFLSYVDQVGIPIVPVKAQPHPYNQSGWLGVICAGALWTQLTNFKEIETRTINLIEQMQPYLKDAEDDQGHRSSVDVSGKAMGYYIQNDIKYEMCFDMLAFIEGRIAGQGDDKIGSFVIHGEYNDNGSDANGSFTFKKHYIGKHDVHYSGIMMKTETEYSLDGHWMVNQLRDTFYIEVSRTQTSVPKTLHVMLSYQWNNQEIVKRVANILKERNIPIWFDIAGDMKGNINAAMANGVENAALVLSFNTTAYCKSVNCQKELTYATQLNKPILPVLLEDIKNFEETWLGQIIISLNKIDLKNIDQFETMVDSFVKKIDSIYKKEPIGIVQESKVKTIFEGGSVKGLYYQYNMPHEMEFEFFRMSKGNVSGQGSDKIGHFTMAGKYDNEGNISFKKQYIGKHAVEYVGSVIELTDGFKINGKWIIGDHLTDKFILKGSA</sequence>
<dbReference type="Gene3D" id="3.40.50.10140">
    <property type="entry name" value="Toll/interleukin-1 receptor homology (TIR) domain"/>
    <property type="match status" value="1"/>
</dbReference>